<dbReference type="RefSeq" id="WP_028310247.1">
    <property type="nucleotide sequence ID" value="NZ_AXWS01000007.1"/>
</dbReference>
<dbReference type="SUPFAM" id="SSF52540">
    <property type="entry name" value="P-loop containing nucleoside triphosphate hydrolases"/>
    <property type="match status" value="1"/>
</dbReference>
<reference evidence="16" key="2">
    <citation type="submission" date="2025-08" db="UniProtKB">
        <authorList>
            <consortium name="RefSeq"/>
        </authorList>
    </citation>
    <scope>IDENTIFICATION</scope>
</reference>
<accession>A0A8B6X1G9</accession>
<dbReference type="OrthoDB" id="9766423at2"/>
<evidence type="ECO:0000256" key="13">
    <source>
        <dbReference type="HAMAP-Rule" id="MF_00409"/>
    </source>
</evidence>
<evidence type="ECO:0000256" key="3">
    <source>
        <dbReference type="ARBA" id="ARBA00012071"/>
    </source>
</evidence>
<keyword evidence="9 13" id="KW-0418">Kinase</keyword>
<dbReference type="PANTHER" id="PTHR42724:SF1">
    <property type="entry name" value="TETRAACYLDISACCHARIDE 4'-KINASE, MITOCHONDRIAL-RELATED"/>
    <property type="match status" value="1"/>
</dbReference>
<feature type="binding site" evidence="13">
    <location>
        <begin position="67"/>
        <end position="74"/>
    </location>
    <ligand>
        <name>ATP</name>
        <dbReference type="ChEBI" id="CHEBI:30616"/>
    </ligand>
</feature>
<evidence type="ECO:0000256" key="2">
    <source>
        <dbReference type="ARBA" id="ARBA00004870"/>
    </source>
</evidence>
<dbReference type="AlphaFoldDB" id="A0A8B6X1G9"/>
<keyword evidence="14" id="KW-1133">Transmembrane helix</keyword>
<feature type="transmembrane region" description="Helical" evidence="14">
    <location>
        <begin position="26"/>
        <end position="42"/>
    </location>
</feature>
<comment type="function">
    <text evidence="1 13">Transfers the gamma-phosphate of ATP to the 4'-position of a tetraacyldisaccharide 1-phosphate intermediate (termed DS-1-P) to form tetraacyldisaccharide 1,4'-bis-phosphate (lipid IVA).</text>
</comment>
<gene>
    <name evidence="13 16" type="primary">lpxK</name>
</gene>
<evidence type="ECO:0000256" key="12">
    <source>
        <dbReference type="ARBA" id="ARBA00029757"/>
    </source>
</evidence>
<reference evidence="16" key="1">
    <citation type="journal article" date="1998" name="J. Biol. Chem.">
        <title>Accumulation of a lipid A precursor lacking the 4'-phosphate following inactivation of the Escherichia coli lpxK gene.</title>
        <authorList>
            <person name="Garrett T.A."/>
            <person name="Que N.L."/>
            <person name="Raetz C.R."/>
        </authorList>
    </citation>
    <scope>NUCLEOTIDE SEQUENCE</scope>
</reference>
<dbReference type="InterPro" id="IPR003758">
    <property type="entry name" value="LpxK"/>
</dbReference>
<keyword evidence="7 13" id="KW-0808">Transferase</keyword>
<evidence type="ECO:0000313" key="16">
    <source>
        <dbReference type="RefSeq" id="WP_028310247.1"/>
    </source>
</evidence>
<keyword evidence="14" id="KW-0812">Transmembrane</keyword>
<evidence type="ECO:0000256" key="10">
    <source>
        <dbReference type="ARBA" id="ARBA00022840"/>
    </source>
</evidence>
<dbReference type="NCBIfam" id="TIGR00682">
    <property type="entry name" value="lpxK"/>
    <property type="match status" value="1"/>
</dbReference>
<evidence type="ECO:0000256" key="14">
    <source>
        <dbReference type="SAM" id="Phobius"/>
    </source>
</evidence>
<keyword evidence="10 13" id="KW-0067">ATP-binding</keyword>
<dbReference type="HAMAP" id="MF_00409">
    <property type="entry name" value="LpxK"/>
    <property type="match status" value="1"/>
</dbReference>
<evidence type="ECO:0000256" key="11">
    <source>
        <dbReference type="ARBA" id="ARBA00023098"/>
    </source>
</evidence>
<keyword evidence="8 13" id="KW-0547">Nucleotide-binding</keyword>
<evidence type="ECO:0000256" key="9">
    <source>
        <dbReference type="ARBA" id="ARBA00022777"/>
    </source>
</evidence>
<dbReference type="GO" id="GO:0005524">
    <property type="term" value="F:ATP binding"/>
    <property type="evidence" value="ECO:0007669"/>
    <property type="project" value="UniProtKB-UniRule"/>
</dbReference>
<keyword evidence="14" id="KW-0472">Membrane</keyword>
<protein>
    <recommendedName>
        <fullName evidence="4 13">Tetraacyldisaccharide 4'-kinase</fullName>
        <ecNumber evidence="3 13">2.7.1.130</ecNumber>
    </recommendedName>
    <alternativeName>
        <fullName evidence="12 13">Lipid A 4'-kinase</fullName>
    </alternativeName>
</protein>
<dbReference type="GO" id="GO:0005886">
    <property type="term" value="C:plasma membrane"/>
    <property type="evidence" value="ECO:0007669"/>
    <property type="project" value="TreeGrafter"/>
</dbReference>
<comment type="pathway">
    <text evidence="2 13">Glycolipid biosynthesis; lipid IV(A) biosynthesis; lipid IV(A) from (3R)-3-hydroxytetradecanoyl-[acyl-carrier-protein] and UDP-N-acetyl-alpha-D-glucosamine: step 6/6.</text>
</comment>
<comment type="similarity">
    <text evidence="13">Belongs to the LpxK family.</text>
</comment>
<dbReference type="EC" id="2.7.1.130" evidence="3 13"/>
<dbReference type="GO" id="GO:0009029">
    <property type="term" value="F:lipid-A 4'-kinase activity"/>
    <property type="evidence" value="ECO:0007669"/>
    <property type="project" value="UniProtKB-UniRule"/>
</dbReference>
<dbReference type="GO" id="GO:0009245">
    <property type="term" value="P:lipid A biosynthetic process"/>
    <property type="evidence" value="ECO:0007669"/>
    <property type="project" value="UniProtKB-UniRule"/>
</dbReference>
<evidence type="ECO:0000256" key="1">
    <source>
        <dbReference type="ARBA" id="ARBA00002274"/>
    </source>
</evidence>
<keyword evidence="11 13" id="KW-0443">Lipid metabolism</keyword>
<evidence type="ECO:0000256" key="7">
    <source>
        <dbReference type="ARBA" id="ARBA00022679"/>
    </source>
</evidence>
<dbReference type="Proteomes" id="UP000675920">
    <property type="component" value="Unplaced"/>
</dbReference>
<keyword evidence="15" id="KW-1185">Reference proteome</keyword>
<dbReference type="UniPathway" id="UPA00359">
    <property type="reaction ID" value="UER00482"/>
</dbReference>
<proteinExistence type="inferred from homology"/>
<evidence type="ECO:0000256" key="8">
    <source>
        <dbReference type="ARBA" id="ARBA00022741"/>
    </source>
</evidence>
<keyword evidence="6 13" id="KW-0441">Lipid A biosynthesis</keyword>
<dbReference type="GO" id="GO:0009244">
    <property type="term" value="P:lipopolysaccharide core region biosynthetic process"/>
    <property type="evidence" value="ECO:0007669"/>
    <property type="project" value="TreeGrafter"/>
</dbReference>
<dbReference type="Pfam" id="PF02606">
    <property type="entry name" value="LpxK"/>
    <property type="match status" value="2"/>
</dbReference>
<evidence type="ECO:0000256" key="6">
    <source>
        <dbReference type="ARBA" id="ARBA00022556"/>
    </source>
</evidence>
<organism evidence="15 16">
    <name type="scientific">Derxia gummosa DSM 723</name>
    <dbReference type="NCBI Taxonomy" id="1121388"/>
    <lineage>
        <taxon>Bacteria</taxon>
        <taxon>Pseudomonadati</taxon>
        <taxon>Pseudomonadota</taxon>
        <taxon>Betaproteobacteria</taxon>
        <taxon>Burkholderiales</taxon>
        <taxon>Alcaligenaceae</taxon>
        <taxon>Derxia</taxon>
    </lineage>
</organism>
<evidence type="ECO:0000256" key="4">
    <source>
        <dbReference type="ARBA" id="ARBA00016436"/>
    </source>
</evidence>
<name>A0A8B6X1G9_9BURK</name>
<evidence type="ECO:0000256" key="5">
    <source>
        <dbReference type="ARBA" id="ARBA00022516"/>
    </source>
</evidence>
<comment type="catalytic activity">
    <reaction evidence="13">
        <text>a lipid A disaccharide + ATP = a lipid IVA + ADP + H(+)</text>
        <dbReference type="Rhea" id="RHEA:67840"/>
        <dbReference type="ChEBI" id="CHEBI:15378"/>
        <dbReference type="ChEBI" id="CHEBI:30616"/>
        <dbReference type="ChEBI" id="CHEBI:176343"/>
        <dbReference type="ChEBI" id="CHEBI:176425"/>
        <dbReference type="ChEBI" id="CHEBI:456216"/>
        <dbReference type="EC" id="2.7.1.130"/>
    </reaction>
</comment>
<dbReference type="InterPro" id="IPR027417">
    <property type="entry name" value="P-loop_NTPase"/>
</dbReference>
<keyword evidence="5 13" id="KW-0444">Lipid biosynthesis</keyword>
<dbReference type="PANTHER" id="PTHR42724">
    <property type="entry name" value="TETRAACYLDISACCHARIDE 4'-KINASE"/>
    <property type="match status" value="1"/>
</dbReference>
<sequence>MTSPAAPGLRARLEGWLTRGWQRHGLVYWMFLDLSLLWRWFALRKRRRQAGRGERVGVPVIVVGNVTVGGTGKTPTVIALVEALRERGFTPGVVSRGHGGSAVAGASVADGGARRADQAETAPATALPAGILAVTPAASPTIVGDEPALIVARTGVPMTVGADRVAAARALIAAHPGIDVLLSDDGLQHYRLARDIELVLFDARGAGNRACLPAGPLREPVERPRDATLFVGCPVDPALAAGAPAFTLDIEPGAAWQLCAPERRRPLADWAGKPVQAAAGIGAPEKFFAMLRAHGLAPRTLALPDHARFDAGTLAALGPQDVLITEKDAIKCRAVPALAGDARLWVVPIDARLPDGLLRLLADRLTEKRHGPQAA</sequence>
<evidence type="ECO:0000313" key="15">
    <source>
        <dbReference type="Proteomes" id="UP000675920"/>
    </source>
</evidence>